<dbReference type="EMBL" id="LVLJ01001744">
    <property type="protein sequence ID" value="OAE28217.1"/>
    <property type="molecule type" value="Genomic_DNA"/>
</dbReference>
<dbReference type="CDD" id="cd05283">
    <property type="entry name" value="CAD1"/>
    <property type="match status" value="1"/>
</dbReference>
<protein>
    <recommendedName>
        <fullName evidence="6">Enoyl reductase (ER) domain-containing protein</fullName>
    </recommendedName>
</protein>
<name>A0A176W5A9_MARPO</name>
<dbReference type="InterPro" id="IPR020843">
    <property type="entry name" value="ER"/>
</dbReference>
<sequence>MLVRRGEKIREEEGRARNASLLRAPSNDIGSRGLVIAEVCSCKLSEECKGLRLVLPLERSELELRTGAPNRRAWQNRMARECWGYAAFDHSGTMKPFRFTRRKCRSEDICFEVKYCGICHTDLHQIKDDWKELPATYPMVPGHEVVGIVCEVGRDVKTFKPGDRIGVGCIVNSCGQCDHCKRHLEQYCERKFVWTYNDKDIYVDGNITYGGYSTLMVVPERYALKIPEALPLDAAAPLLCAGVTVYSPMKHYEMEKGGKNFGVIGLGGLGFMAAKFAKAFGMRITVISTSPSKEQEARHALHADHFVVSTDPKQMKAAEKSLDFIIDTVSAEHSMDQYLPLLRTNGKIILVGIPSKPLEVSAFNLHAARRCVGGSLIGGIRETQEMLDFCGKHHIFCKIELIPIGYVNEAMVRLVKSDVKYRFVIDVAASTPPEFRPN</sequence>
<dbReference type="InterPro" id="IPR036291">
    <property type="entry name" value="NAD(P)-bd_dom_sf"/>
</dbReference>
<gene>
    <name evidence="7" type="ORF">AXG93_4492s1070</name>
</gene>
<dbReference type="InterPro" id="IPR011032">
    <property type="entry name" value="GroES-like_sf"/>
</dbReference>
<dbReference type="SMART" id="SM00829">
    <property type="entry name" value="PKS_ER"/>
    <property type="match status" value="1"/>
</dbReference>
<keyword evidence="8" id="KW-1185">Reference proteome</keyword>
<evidence type="ECO:0000256" key="3">
    <source>
        <dbReference type="ARBA" id="ARBA00022833"/>
    </source>
</evidence>
<proteinExistence type="inferred from homology"/>
<evidence type="ECO:0000256" key="2">
    <source>
        <dbReference type="ARBA" id="ARBA00022723"/>
    </source>
</evidence>
<keyword evidence="4" id="KW-0560">Oxidoreductase</keyword>
<evidence type="ECO:0000256" key="5">
    <source>
        <dbReference type="RuleBase" id="RU361277"/>
    </source>
</evidence>
<evidence type="ECO:0000256" key="1">
    <source>
        <dbReference type="ARBA" id="ARBA00001947"/>
    </source>
</evidence>
<feature type="domain" description="Enoyl reductase (ER)" evidence="6">
    <location>
        <begin position="92"/>
        <end position="425"/>
    </location>
</feature>
<dbReference type="PROSITE" id="PS00059">
    <property type="entry name" value="ADH_ZINC"/>
    <property type="match status" value="1"/>
</dbReference>
<keyword evidence="2 5" id="KW-0479">Metal-binding</keyword>
<dbReference type="Proteomes" id="UP000077202">
    <property type="component" value="Unassembled WGS sequence"/>
</dbReference>
<dbReference type="Gene3D" id="3.90.180.10">
    <property type="entry name" value="Medium-chain alcohol dehydrogenases, catalytic domain"/>
    <property type="match status" value="1"/>
</dbReference>
<evidence type="ECO:0000313" key="8">
    <source>
        <dbReference type="Proteomes" id="UP000077202"/>
    </source>
</evidence>
<comment type="cofactor">
    <cofactor evidence="1 5">
        <name>Zn(2+)</name>
        <dbReference type="ChEBI" id="CHEBI:29105"/>
    </cofactor>
</comment>
<dbReference type="Pfam" id="PF00107">
    <property type="entry name" value="ADH_zinc_N"/>
    <property type="match status" value="1"/>
</dbReference>
<dbReference type="SUPFAM" id="SSF51735">
    <property type="entry name" value="NAD(P)-binding Rossmann-fold domains"/>
    <property type="match status" value="1"/>
</dbReference>
<dbReference type="InterPro" id="IPR047109">
    <property type="entry name" value="CAD-like"/>
</dbReference>
<dbReference type="GO" id="GO:0016616">
    <property type="term" value="F:oxidoreductase activity, acting on the CH-OH group of donors, NAD or NADP as acceptor"/>
    <property type="evidence" value="ECO:0007669"/>
    <property type="project" value="InterPro"/>
</dbReference>
<dbReference type="AlphaFoldDB" id="A0A176W5A9"/>
<organism evidence="7 8">
    <name type="scientific">Marchantia polymorpha subsp. ruderalis</name>
    <dbReference type="NCBI Taxonomy" id="1480154"/>
    <lineage>
        <taxon>Eukaryota</taxon>
        <taxon>Viridiplantae</taxon>
        <taxon>Streptophyta</taxon>
        <taxon>Embryophyta</taxon>
        <taxon>Marchantiophyta</taxon>
        <taxon>Marchantiopsida</taxon>
        <taxon>Marchantiidae</taxon>
        <taxon>Marchantiales</taxon>
        <taxon>Marchantiaceae</taxon>
        <taxon>Marchantia</taxon>
    </lineage>
</organism>
<dbReference type="InterPro" id="IPR013154">
    <property type="entry name" value="ADH-like_N"/>
</dbReference>
<evidence type="ECO:0000313" key="7">
    <source>
        <dbReference type="EMBL" id="OAE28217.1"/>
    </source>
</evidence>
<accession>A0A176W5A9</accession>
<dbReference type="GO" id="GO:0008270">
    <property type="term" value="F:zinc ion binding"/>
    <property type="evidence" value="ECO:0007669"/>
    <property type="project" value="InterPro"/>
</dbReference>
<dbReference type="Gene3D" id="3.40.50.720">
    <property type="entry name" value="NAD(P)-binding Rossmann-like Domain"/>
    <property type="match status" value="1"/>
</dbReference>
<dbReference type="Pfam" id="PF08240">
    <property type="entry name" value="ADH_N"/>
    <property type="match status" value="1"/>
</dbReference>
<dbReference type="InterPro" id="IPR002328">
    <property type="entry name" value="ADH_Zn_CS"/>
</dbReference>
<dbReference type="FunFam" id="3.40.50.720:FF:000022">
    <property type="entry name" value="Cinnamyl alcohol dehydrogenase"/>
    <property type="match status" value="1"/>
</dbReference>
<reference evidence="7" key="1">
    <citation type="submission" date="2016-03" db="EMBL/GenBank/DDBJ databases">
        <title>Mechanisms controlling the formation of the plant cell surface in tip-growing cells are functionally conserved among land plants.</title>
        <authorList>
            <person name="Honkanen S."/>
            <person name="Jones V.A."/>
            <person name="Morieri G."/>
            <person name="Champion C."/>
            <person name="Hetherington A.J."/>
            <person name="Kelly S."/>
            <person name="Saint-Marcoux D."/>
            <person name="Proust H."/>
            <person name="Prescott H."/>
            <person name="Dolan L."/>
        </authorList>
    </citation>
    <scope>NUCLEOTIDE SEQUENCE [LARGE SCALE GENOMIC DNA]</scope>
    <source>
        <tissue evidence="7">Whole gametophyte</tissue>
    </source>
</reference>
<dbReference type="SUPFAM" id="SSF50129">
    <property type="entry name" value="GroES-like"/>
    <property type="match status" value="1"/>
</dbReference>
<comment type="similarity">
    <text evidence="5">Belongs to the zinc-containing alcohol dehydrogenase family.</text>
</comment>
<evidence type="ECO:0000259" key="6">
    <source>
        <dbReference type="SMART" id="SM00829"/>
    </source>
</evidence>
<evidence type="ECO:0000256" key="4">
    <source>
        <dbReference type="ARBA" id="ARBA00023002"/>
    </source>
</evidence>
<comment type="caution">
    <text evidence="7">The sequence shown here is derived from an EMBL/GenBank/DDBJ whole genome shotgun (WGS) entry which is preliminary data.</text>
</comment>
<dbReference type="InterPro" id="IPR013149">
    <property type="entry name" value="ADH-like_C"/>
</dbReference>
<dbReference type="PANTHER" id="PTHR42683">
    <property type="entry name" value="ALDEHYDE REDUCTASE"/>
    <property type="match status" value="1"/>
</dbReference>
<keyword evidence="3 5" id="KW-0862">Zinc</keyword>